<gene>
    <name evidence="11" type="ORF">IB75_06075</name>
</gene>
<dbReference type="CDD" id="cd00082">
    <property type="entry name" value="HisKA"/>
    <property type="match status" value="1"/>
</dbReference>
<sequence length="415" mass="46369">MDHILSELSRYLNSEQKTIFKRWMEACKEDAALGAAAKLTYTEFRNNIPAAMDELCRILKCENKPASSGRVKCEVAKHGHHRWKQGFSLKELIRDWGHLNQVLITTIETFFQVHYPHATADRIKALERMADFMIEATSHSVRRFDGLRQAEAAALTQDLELARAQFERLTEARGKLLREATHDIRGGLSAIEGASAILNITKKPHESFTHILDILNAGINSVKEMLDSLLELSRLESGADEVKLLSVNITDVLQQLAAEYRAVALQKDLRLSTEGPAEMWVRTDPEKVRRIAQNLLINALKHTSSGEVHMSWRLESERWLMDVSDTGPGIQAVLGSPVAQELNHPDSALGVSVDHSSSSINPDHAYAGEGIGLTIVKRLCDLLDAGISLDSEVGQGTRFVVEFPRNYYKTNQVDE</sequence>
<dbReference type="PANTHER" id="PTHR42878:SF7">
    <property type="entry name" value="SENSOR HISTIDINE KINASE GLRK"/>
    <property type="match status" value="1"/>
</dbReference>
<dbReference type="Proteomes" id="UP000028839">
    <property type="component" value="Unassembled WGS sequence"/>
</dbReference>
<dbReference type="InterPro" id="IPR005467">
    <property type="entry name" value="His_kinase_dom"/>
</dbReference>
<dbReference type="InterPro" id="IPR003661">
    <property type="entry name" value="HisK_dim/P_dom"/>
</dbReference>
<keyword evidence="6" id="KW-0418">Kinase</keyword>
<comment type="caution">
    <text evidence="11">The sequence shown here is derived from an EMBL/GenBank/DDBJ whole genome shotgun (WGS) entry which is preliminary data.</text>
</comment>
<evidence type="ECO:0000256" key="2">
    <source>
        <dbReference type="ARBA" id="ARBA00012438"/>
    </source>
</evidence>
<dbReference type="GO" id="GO:0000156">
    <property type="term" value="F:phosphorelay response regulator activity"/>
    <property type="evidence" value="ECO:0007669"/>
    <property type="project" value="TreeGrafter"/>
</dbReference>
<dbReference type="AlphaFoldDB" id="A0A0E2Z2Q2"/>
<dbReference type="InterPro" id="IPR003594">
    <property type="entry name" value="HATPase_dom"/>
</dbReference>
<dbReference type="HOGENOM" id="CLU_634467_0_0_6"/>
<keyword evidence="4" id="KW-0808">Transferase</keyword>
<dbReference type="EMBL" id="JPGN01000034">
    <property type="protein sequence ID" value="KFI19958.1"/>
    <property type="molecule type" value="Genomic_DNA"/>
</dbReference>
<evidence type="ECO:0000256" key="1">
    <source>
        <dbReference type="ARBA" id="ARBA00000085"/>
    </source>
</evidence>
<comment type="catalytic activity">
    <reaction evidence="1">
        <text>ATP + protein L-histidine = ADP + protein N-phospho-L-histidine.</text>
        <dbReference type="EC" id="2.7.13.3"/>
    </reaction>
</comment>
<evidence type="ECO:0000313" key="12">
    <source>
        <dbReference type="Proteomes" id="UP000028839"/>
    </source>
</evidence>
<dbReference type="EC" id="2.7.13.3" evidence="2"/>
<dbReference type="GO" id="GO:0000155">
    <property type="term" value="F:phosphorelay sensor kinase activity"/>
    <property type="evidence" value="ECO:0007669"/>
    <property type="project" value="InterPro"/>
</dbReference>
<name>A0A0E2Z2Q2_9GAMM</name>
<dbReference type="OrthoDB" id="9764438at2"/>
<dbReference type="SMART" id="SM00387">
    <property type="entry name" value="HATPase_c"/>
    <property type="match status" value="1"/>
</dbReference>
<feature type="domain" description="Histidine kinase" evidence="10">
    <location>
        <begin position="179"/>
        <end position="407"/>
    </location>
</feature>
<evidence type="ECO:0000259" key="10">
    <source>
        <dbReference type="PROSITE" id="PS50109"/>
    </source>
</evidence>
<dbReference type="InterPro" id="IPR036890">
    <property type="entry name" value="HATPase_C_sf"/>
</dbReference>
<keyword evidence="8" id="KW-0902">Two-component regulatory system</keyword>
<evidence type="ECO:0000256" key="7">
    <source>
        <dbReference type="ARBA" id="ARBA00022840"/>
    </source>
</evidence>
<dbReference type="Pfam" id="PF00512">
    <property type="entry name" value="HisKA"/>
    <property type="match status" value="1"/>
</dbReference>
<evidence type="ECO:0000256" key="6">
    <source>
        <dbReference type="ARBA" id="ARBA00022777"/>
    </source>
</evidence>
<dbReference type="GO" id="GO:0030295">
    <property type="term" value="F:protein kinase activator activity"/>
    <property type="evidence" value="ECO:0007669"/>
    <property type="project" value="TreeGrafter"/>
</dbReference>
<reference evidence="11 12" key="1">
    <citation type="submission" date="2014-07" db="EMBL/GenBank/DDBJ databases">
        <title>Comparative analysis of Nitrosococcus oceani genome inventories of strains from Pacific and Atlantic gyres.</title>
        <authorList>
            <person name="Lim C.K."/>
            <person name="Wang L."/>
            <person name="Sayavedra-Soto L.A."/>
            <person name="Klotz M.G."/>
        </authorList>
    </citation>
    <scope>NUCLEOTIDE SEQUENCE [LARGE SCALE GENOMIC DNA]</scope>
    <source>
        <strain evidence="11 12">C-27</strain>
    </source>
</reference>
<accession>A0A0E2Z2Q2</accession>
<dbReference type="InterPro" id="IPR004358">
    <property type="entry name" value="Sig_transdc_His_kin-like_C"/>
</dbReference>
<keyword evidence="5" id="KW-0547">Nucleotide-binding</keyword>
<evidence type="ECO:0000256" key="3">
    <source>
        <dbReference type="ARBA" id="ARBA00022553"/>
    </source>
</evidence>
<dbReference type="PROSITE" id="PS50109">
    <property type="entry name" value="HIS_KIN"/>
    <property type="match status" value="1"/>
</dbReference>
<dbReference type="SUPFAM" id="SSF47384">
    <property type="entry name" value="Homodimeric domain of signal transducing histidine kinase"/>
    <property type="match status" value="1"/>
</dbReference>
<dbReference type="SUPFAM" id="SSF55874">
    <property type="entry name" value="ATPase domain of HSP90 chaperone/DNA topoisomerase II/histidine kinase"/>
    <property type="match status" value="1"/>
</dbReference>
<proteinExistence type="predicted"/>
<dbReference type="SMART" id="SM00388">
    <property type="entry name" value="HisKA"/>
    <property type="match status" value="1"/>
</dbReference>
<dbReference type="GO" id="GO:0005524">
    <property type="term" value="F:ATP binding"/>
    <property type="evidence" value="ECO:0007669"/>
    <property type="project" value="UniProtKB-KW"/>
</dbReference>
<dbReference type="Gene3D" id="1.10.287.130">
    <property type="match status" value="1"/>
</dbReference>
<evidence type="ECO:0000256" key="8">
    <source>
        <dbReference type="ARBA" id="ARBA00023012"/>
    </source>
</evidence>
<evidence type="ECO:0000256" key="4">
    <source>
        <dbReference type="ARBA" id="ARBA00022679"/>
    </source>
</evidence>
<protein>
    <recommendedName>
        <fullName evidence="2">histidine kinase</fullName>
        <ecNumber evidence="2">2.7.13.3</ecNumber>
    </recommendedName>
</protein>
<keyword evidence="3" id="KW-0597">Phosphoprotein</keyword>
<dbReference type="PANTHER" id="PTHR42878">
    <property type="entry name" value="TWO-COMPONENT HISTIDINE KINASE"/>
    <property type="match status" value="1"/>
</dbReference>
<evidence type="ECO:0000256" key="9">
    <source>
        <dbReference type="SAM" id="Coils"/>
    </source>
</evidence>
<dbReference type="Gene3D" id="3.30.565.10">
    <property type="entry name" value="Histidine kinase-like ATPase, C-terminal domain"/>
    <property type="match status" value="1"/>
</dbReference>
<dbReference type="Pfam" id="PF02518">
    <property type="entry name" value="HATPase_c"/>
    <property type="match status" value="1"/>
</dbReference>
<evidence type="ECO:0000256" key="5">
    <source>
        <dbReference type="ARBA" id="ARBA00022741"/>
    </source>
</evidence>
<keyword evidence="9" id="KW-0175">Coiled coil</keyword>
<evidence type="ECO:0000313" key="11">
    <source>
        <dbReference type="EMBL" id="KFI19958.1"/>
    </source>
</evidence>
<dbReference type="InterPro" id="IPR050351">
    <property type="entry name" value="BphY/WalK/GraS-like"/>
</dbReference>
<keyword evidence="7" id="KW-0067">ATP-binding</keyword>
<dbReference type="PRINTS" id="PR00344">
    <property type="entry name" value="BCTRLSENSOR"/>
</dbReference>
<feature type="coiled-coil region" evidence="9">
    <location>
        <begin position="152"/>
        <end position="179"/>
    </location>
</feature>
<dbReference type="GO" id="GO:0007234">
    <property type="term" value="P:osmosensory signaling via phosphorelay pathway"/>
    <property type="evidence" value="ECO:0007669"/>
    <property type="project" value="TreeGrafter"/>
</dbReference>
<organism evidence="11 12">
    <name type="scientific">Nitrosococcus oceani C-27</name>
    <dbReference type="NCBI Taxonomy" id="314279"/>
    <lineage>
        <taxon>Bacteria</taxon>
        <taxon>Pseudomonadati</taxon>
        <taxon>Pseudomonadota</taxon>
        <taxon>Gammaproteobacteria</taxon>
        <taxon>Chromatiales</taxon>
        <taxon>Chromatiaceae</taxon>
        <taxon>Nitrosococcus</taxon>
    </lineage>
</organism>
<dbReference type="InterPro" id="IPR036097">
    <property type="entry name" value="HisK_dim/P_sf"/>
</dbReference>